<evidence type="ECO:0000256" key="6">
    <source>
        <dbReference type="RuleBase" id="RU364107"/>
    </source>
</evidence>
<evidence type="ECO:0000256" key="4">
    <source>
        <dbReference type="ARBA" id="ARBA00023242"/>
    </source>
</evidence>
<dbReference type="InterPro" id="IPR033031">
    <property type="entry name" value="Scc2/Nipped-B"/>
</dbReference>
<comment type="subcellular location">
    <subcellularLocation>
        <location evidence="1 6">Nucleus</location>
    </subcellularLocation>
</comment>
<protein>
    <recommendedName>
        <fullName evidence="6">Sister chromatid cohesion protein</fullName>
    </recommendedName>
</protein>
<feature type="compositionally biased region" description="Polar residues" evidence="7">
    <location>
        <begin position="222"/>
        <end position="239"/>
    </location>
</feature>
<feature type="region of interest" description="Disordered" evidence="7">
    <location>
        <begin position="1033"/>
        <end position="1053"/>
    </location>
</feature>
<feature type="region of interest" description="Disordered" evidence="7">
    <location>
        <begin position="1633"/>
        <end position="1685"/>
    </location>
</feature>
<proteinExistence type="inferred from homology"/>
<accession>A0A9P3H5H0</accession>
<evidence type="ECO:0000256" key="3">
    <source>
        <dbReference type="ARBA" id="ARBA00022737"/>
    </source>
</evidence>
<evidence type="ECO:0000256" key="1">
    <source>
        <dbReference type="ARBA" id="ARBA00004123"/>
    </source>
</evidence>
<sequence length="1864" mass="204148">MADPIQQRPLPPIQAHSSIPASMNPVSPTATLPESTEATVGLGPQGSGFLGPSLNHVPTTAQAGLQFCALASITSADSVLRDLPSLTVAFHDFEVAHARDPAIRAVLAQEGLSQYSNNFEREYLKSIVASANVDNIRFQEAAQITSSQESFIPQFDFPLANLSEAILEHCTLTQSHSGSVQQLPRVDPYATLLQLRQTPVQPPSLPTSLPATLSSTTVDGIATSSQRGPSSPRAPSSQKRSAHDGTDDELEKKKARAPKKIKSRPASSAADPSNAKARQSSPAKSGTSIPIPRPTEPTQDLDPVSDFEDTVSEFLERPQEGESNEDGTRRSLTLVELRHLERSVSDLSGRGLIAEVQIDTMATLLRYLDRSMSHFDSLEILENDGSGTAENTMDSGKNLSGMLDGIVLSLQHASLSLVILNAKGLAQHLFPEELLLTSLSVFKTRLEKFLAPALEFSKEDNGLSKGSAVFKGISENDSLKRQMLSLVRITCDIAEKLRVTGDADLSDDIVVKFVYIALSLFFIDTSSEMIVGLTEAESLKQAGSSLMRLLFAKHQSQRSWILEEILSLLIKLPHGKKVVKSYRLTDGSRIHASSALLLQLVHMCAENTTAQRLPVDFQELPHSTQRIELQKIQDSMRSVMEGAKSSVGYIFNILLSRCTKPTKSSLDADYRAVLDALLNDLLTVLGHPEWPSAELYLFLFSKAMARFLDDSKADSASRIMAVDCLGSIAAKVKTISNELEKTSEQQAGDDKEECRPFYGELTSETKITDVLYLQASYSGIVRYLGSQEANDSALRSAKNSWIAQWLLSICSATTKDVEGGQWNEECWNTLVLEASKCWKLFNNQEHDARSSTPVIRKTILRNAVYLTSRQSLFLSFDMLLSRILMTLESGAITLRAKALKALSLIVIGDYGVLSQQNVRKTVALRLQDQSSSVRDAAVEMVGKYMVQDAKIRRAYYDIVTDRISDTGLNVRKRVIRLLRDMYSVSDGAVTKNDISQKLLLRVNDGETSVRELALKSVSEVVFGQFISVTAATAEEQGDSRRPAHDGFVSPSQKREVSRRTRTLVDMVGQLSAQQDEAFGSVITNLLKKERGHHNFDPVAASQDFGRACVVIVDCLVDLVQTLQDEDAPKSAVTSTVHTLFTFVRAEPRLVDAKHLGSLLVYLHCSTTSEDWRITMFVLRIFQSAVPVVKDVSAMDAQTAERLSLALVAKCPVVLLPEAVSVLCLIVRLLTSHSMRICKFFQTCVGLLSTDAQKLLQGQSVQENKTRRLMTIVGLLCQHFPFSQTIADNPKEPHLEDLKASMSSTTEEHVFNLLVSLCVSGNSGPIQQGALQSLGFVFLSFPALMNSPHSHRIMDAVFSGGDSAMKIELLSVCFNFLAKIQSSSTTPDEAATSNSLIAKAEDHMGAGVGSSIMQRYLDRVLQCALLNDRALQGAAIDVIGQVTSQALVHPVLCMPVAVALEASDDPVLSDRAFKIHRELHDKHASLIYSKSSECVRTLYLYRNAIGASADTLGYRVVPETNQPKALLDTMYGLASEKRQTRNALLSGLVKTLDVDLTVKDVQVDGDYARFIAENLAYLQYRTMEEVYLVIFYLNRIIAGTGMTLLESLLEMASGSTTLSGNRLSKKKPILQTQRRSKGGNGKAIRKGKGQPLVVTNGNESGEDVAELSGPEAAYDGAPATTTSEDDREPVLPLAVMAKASVAVEAAIALKSYLKRNYDMSESKCQQFQISASMTHKEKPQARYKGSAARLHWQWKANEVSVLCGRSVSEGVGPKAGGDAMMKWQLARFRELIEAETVQRIRDEDILLPTAETRKRRGSSPQKASASMALSRKGRGSSKEMESGEDEEGDEDDTNDDEDESDLDQI</sequence>
<gene>
    <name evidence="9" type="ORF">EMPS_02756</name>
</gene>
<feature type="compositionally biased region" description="Polar residues" evidence="7">
    <location>
        <begin position="276"/>
        <end position="288"/>
    </location>
</feature>
<dbReference type="SUPFAM" id="SSF48371">
    <property type="entry name" value="ARM repeat"/>
    <property type="match status" value="1"/>
</dbReference>
<dbReference type="PANTHER" id="PTHR21704">
    <property type="entry name" value="NIPPED-B-LIKE PROTEIN DELANGIN SCC2-RELATED"/>
    <property type="match status" value="1"/>
</dbReference>
<dbReference type="GO" id="GO:0034087">
    <property type="term" value="P:establishment of mitotic sister chromatid cohesion"/>
    <property type="evidence" value="ECO:0007669"/>
    <property type="project" value="TreeGrafter"/>
</dbReference>
<reference evidence="9" key="2">
    <citation type="journal article" date="2022" name="Microbiol. Resour. Announc.">
        <title>Whole-Genome Sequence of Entomortierella parvispora E1425, a Mucoromycotan Fungus Associated with Burkholderiaceae-Related Endosymbiotic Bacteria.</title>
        <authorList>
            <person name="Herlambang A."/>
            <person name="Guo Y."/>
            <person name="Takashima Y."/>
            <person name="Narisawa K."/>
            <person name="Ohta H."/>
            <person name="Nishizawa T."/>
        </authorList>
    </citation>
    <scope>NUCLEOTIDE SEQUENCE</scope>
    <source>
        <strain evidence="9">E1425</strain>
    </source>
</reference>
<dbReference type="GO" id="GO:0003682">
    <property type="term" value="F:chromatin binding"/>
    <property type="evidence" value="ECO:0007669"/>
    <property type="project" value="TreeGrafter"/>
</dbReference>
<keyword evidence="4 6" id="KW-0539">Nucleus</keyword>
<dbReference type="GO" id="GO:0140588">
    <property type="term" value="P:chromatin looping"/>
    <property type="evidence" value="ECO:0007669"/>
    <property type="project" value="InterPro"/>
</dbReference>
<dbReference type="EMBL" id="BQFW01000004">
    <property type="protein sequence ID" value="GJJ70407.1"/>
    <property type="molecule type" value="Genomic_DNA"/>
</dbReference>
<evidence type="ECO:0000313" key="9">
    <source>
        <dbReference type="EMBL" id="GJJ70407.1"/>
    </source>
</evidence>
<comment type="caution">
    <text evidence="9">The sequence shown here is derived from an EMBL/GenBank/DDBJ whole genome shotgun (WGS) entry which is preliminary data.</text>
</comment>
<dbReference type="CDD" id="cd23958">
    <property type="entry name" value="SCC2"/>
    <property type="match status" value="1"/>
</dbReference>
<dbReference type="GO" id="GO:0090694">
    <property type="term" value="C:Scc2-Scc4 cohesin loading complex"/>
    <property type="evidence" value="ECO:0007669"/>
    <property type="project" value="TreeGrafter"/>
</dbReference>
<feature type="domain" description="Sister chromatid cohesion C-terminal" evidence="8">
    <location>
        <begin position="1409"/>
        <end position="1595"/>
    </location>
</feature>
<feature type="region of interest" description="Disordered" evidence="7">
    <location>
        <begin position="1"/>
        <end position="44"/>
    </location>
</feature>
<dbReference type="PANTHER" id="PTHR21704:SF18">
    <property type="entry name" value="NIPPED-B-LIKE PROTEIN"/>
    <property type="match status" value="1"/>
</dbReference>
<feature type="region of interest" description="Disordered" evidence="7">
    <location>
        <begin position="220"/>
        <end position="305"/>
    </location>
</feature>
<evidence type="ECO:0000313" key="10">
    <source>
        <dbReference type="Proteomes" id="UP000827284"/>
    </source>
</evidence>
<feature type="compositionally biased region" description="Basic residues" evidence="7">
    <location>
        <begin position="253"/>
        <end position="263"/>
    </location>
</feature>
<feature type="compositionally biased region" description="Polar residues" evidence="7">
    <location>
        <begin position="15"/>
        <end position="38"/>
    </location>
</feature>
<reference evidence="9" key="1">
    <citation type="submission" date="2021-11" db="EMBL/GenBank/DDBJ databases">
        <authorList>
            <person name="Herlambang A."/>
            <person name="Guo Y."/>
            <person name="Takashima Y."/>
            <person name="Nishizawa T."/>
        </authorList>
    </citation>
    <scope>NUCLEOTIDE SEQUENCE</scope>
    <source>
        <strain evidence="9">E1425</strain>
    </source>
</reference>
<dbReference type="InterPro" id="IPR024986">
    <property type="entry name" value="Nipped-B_C"/>
</dbReference>
<evidence type="ECO:0000256" key="7">
    <source>
        <dbReference type="SAM" id="MobiDB-lite"/>
    </source>
</evidence>
<keyword evidence="3 6" id="KW-0677">Repeat</keyword>
<evidence type="ECO:0000256" key="5">
    <source>
        <dbReference type="ARBA" id="ARBA00023306"/>
    </source>
</evidence>
<dbReference type="InterPro" id="IPR026003">
    <property type="entry name" value="Cohesin_HEAT"/>
</dbReference>
<dbReference type="Pfam" id="PF12765">
    <property type="entry name" value="Cohesin_HEAT"/>
    <property type="match status" value="1"/>
</dbReference>
<dbReference type="OrthoDB" id="418242at2759"/>
<dbReference type="GO" id="GO:0071169">
    <property type="term" value="P:establishment of protein localization to chromatin"/>
    <property type="evidence" value="ECO:0007669"/>
    <property type="project" value="TreeGrafter"/>
</dbReference>
<evidence type="ECO:0000256" key="2">
    <source>
        <dbReference type="ARBA" id="ARBA00009252"/>
    </source>
</evidence>
<dbReference type="InterPro" id="IPR016024">
    <property type="entry name" value="ARM-type_fold"/>
</dbReference>
<feature type="compositionally biased region" description="Acidic residues" evidence="7">
    <location>
        <begin position="1841"/>
        <end position="1864"/>
    </location>
</feature>
<dbReference type="GO" id="GO:0061775">
    <property type="term" value="F:cohesin loader activity"/>
    <property type="evidence" value="ECO:0007669"/>
    <property type="project" value="InterPro"/>
</dbReference>
<dbReference type="Proteomes" id="UP000827284">
    <property type="component" value="Unassembled WGS sequence"/>
</dbReference>
<keyword evidence="10" id="KW-1185">Reference proteome</keyword>
<dbReference type="InterPro" id="IPR011989">
    <property type="entry name" value="ARM-like"/>
</dbReference>
<dbReference type="Pfam" id="PF12830">
    <property type="entry name" value="Nipped-B_C"/>
    <property type="match status" value="1"/>
</dbReference>
<comment type="similarity">
    <text evidence="2 6">Belongs to the SCC2/Nipped-B family.</text>
</comment>
<dbReference type="GO" id="GO:1990414">
    <property type="term" value="P:replication-born double-strand break repair via sister chromatid exchange"/>
    <property type="evidence" value="ECO:0007669"/>
    <property type="project" value="TreeGrafter"/>
</dbReference>
<keyword evidence="5 6" id="KW-0131">Cell cycle</keyword>
<dbReference type="GO" id="GO:0010468">
    <property type="term" value="P:regulation of gene expression"/>
    <property type="evidence" value="ECO:0007669"/>
    <property type="project" value="InterPro"/>
</dbReference>
<evidence type="ECO:0000259" key="8">
    <source>
        <dbReference type="Pfam" id="PF12830"/>
    </source>
</evidence>
<dbReference type="Gene3D" id="1.25.10.10">
    <property type="entry name" value="Leucine-rich Repeat Variant"/>
    <property type="match status" value="1"/>
</dbReference>
<organism evidence="9 10">
    <name type="scientific">Entomortierella parvispora</name>
    <dbReference type="NCBI Taxonomy" id="205924"/>
    <lineage>
        <taxon>Eukaryota</taxon>
        <taxon>Fungi</taxon>
        <taxon>Fungi incertae sedis</taxon>
        <taxon>Mucoromycota</taxon>
        <taxon>Mortierellomycotina</taxon>
        <taxon>Mortierellomycetes</taxon>
        <taxon>Mortierellales</taxon>
        <taxon>Mortierellaceae</taxon>
        <taxon>Entomortierella</taxon>
    </lineage>
</organism>
<feature type="region of interest" description="Disordered" evidence="7">
    <location>
        <begin position="1810"/>
        <end position="1864"/>
    </location>
</feature>
<name>A0A9P3H5H0_9FUNG</name>